<dbReference type="PROSITE" id="PS50005">
    <property type="entry name" value="TPR"/>
    <property type="match status" value="4"/>
</dbReference>
<feature type="region of interest" description="Disordered" evidence="5">
    <location>
        <begin position="364"/>
        <end position="387"/>
    </location>
</feature>
<dbReference type="GO" id="GO:0055087">
    <property type="term" value="C:Ski complex"/>
    <property type="evidence" value="ECO:0007669"/>
    <property type="project" value="InterPro"/>
</dbReference>
<keyword evidence="4" id="KW-0175">Coiled coil</keyword>
<evidence type="ECO:0000256" key="4">
    <source>
        <dbReference type="SAM" id="Coils"/>
    </source>
</evidence>
<dbReference type="GO" id="GO:0006401">
    <property type="term" value="P:RNA catabolic process"/>
    <property type="evidence" value="ECO:0007669"/>
    <property type="project" value="InterPro"/>
</dbReference>
<feature type="repeat" description="TPR" evidence="3">
    <location>
        <begin position="1055"/>
        <end position="1088"/>
    </location>
</feature>
<dbReference type="SUPFAM" id="SSF48452">
    <property type="entry name" value="TPR-like"/>
    <property type="match status" value="4"/>
</dbReference>
<dbReference type="OrthoDB" id="421075at2759"/>
<dbReference type="Gene3D" id="1.25.40.10">
    <property type="entry name" value="Tetratricopeptide repeat domain"/>
    <property type="match status" value="5"/>
</dbReference>
<evidence type="ECO:0000313" key="6">
    <source>
        <dbReference type="EMBL" id="GEM07171.1"/>
    </source>
</evidence>
<dbReference type="InterPro" id="IPR039226">
    <property type="entry name" value="Ski3/TTC37"/>
</dbReference>
<feature type="repeat" description="TPR" evidence="3">
    <location>
        <begin position="766"/>
        <end position="799"/>
    </location>
</feature>
<feature type="compositionally biased region" description="Basic and acidic residues" evidence="5">
    <location>
        <begin position="577"/>
        <end position="598"/>
    </location>
</feature>
<protein>
    <submittedName>
        <fullName evidence="6">Antiviral protein SKI3</fullName>
    </submittedName>
</protein>
<keyword evidence="2 3" id="KW-0802">TPR repeat</keyword>
<feature type="region of interest" description="Disordered" evidence="5">
    <location>
        <begin position="577"/>
        <end position="609"/>
    </location>
</feature>
<evidence type="ECO:0000256" key="3">
    <source>
        <dbReference type="PROSITE-ProRule" id="PRU00339"/>
    </source>
</evidence>
<evidence type="ECO:0000256" key="2">
    <source>
        <dbReference type="ARBA" id="ARBA00022803"/>
    </source>
</evidence>
<sequence length="1532" mass="167623">MSVFIKPKMKALKEALAKKDWPGVEKNASAVLDFESSNYNARVFLALALFNLGKPEESEETYKKAIEQSPTQPLARQGLATLYEKNQRWTDYARELQGLMHQDAPKYAESLEKLLDLIETLSLLLPSSHQYPIFRTLPIYDPTSPTATSYPTVQQAVTSPLRTLLEIIAHVSGKETAAVDAEIKKRRQRLGGPALTAEETTRQVQAEMLPQSRLPTLWRQVLDDPDAGNDETLRRGIERQLLAHLRMTLRALPSSFDPPSLDLSAKAKTKAEKQMELERDAKDAYRAQVEDLTHGMVVIGVPDGSAWEVEVEWSDRFADGAGLEGLTKENRAMLRRLSDIFPEAGISRISRVVLARLEAAEAAARPPIDGNPAEPPQEEPPQGPTEDECAEIIEDGLAKAPQSVVAHLLAASFFRSQKEWDAVLQVAEAGLSVLTAVQIEIGRALPRTRRALETSLAFGLVHHDPPTRHLRALRLIENLLATPPPPPSSPSVPVLAHPDPELLFSKAIVLQTSEKQAAAIQVWDQILALPADSLSADKLIKAKCERAWSTHLAGSSEDALPQLEEVVASLEERRTIRDTEREEREKYRSKRSLEKPVGVEEGEQPEERQERATAWWRLGECLWKLGASTADRTQQAYDAYIAALRASPSYAPAFTSLGIYYRALAPPDWERSSKCFQKAFEVDPSQEVAARYLAEEFAELGEWNLVEVIARRVIDGNKGRAGMSSKATARLAWAWKAIGGSELNSKKYPQAITAFQSALRGAPDDVSTWIKLGVAYRQSGKHVAALKVFVKALTLDPSSWFTKYSIADVQREIGLLDPAIKTFNEILVDRPDELGVKVVYAETALVKGLGEQKKGYTVRAEESLLEALHASMAVIEGESTSRVAWKVTAEALVGLSRLSDPASPNALMAPLVRVLNYLSKQDIDGKMVGMTAVTVADVRAADNANPAITAAALAVLSFKMRVLLETQNEAAIGSAWFDLGVAISNFRPHLSALLTSQTTADQALQQAIRCLKYALHKEPLNASFWNALGVLSFDLSPRLAQHSFIRSIEHNSRSAVPWTNLGLFYLVHGDEELANQAFLKAQVLDPDWAAAWVGQSTLADMAGHAVEASVLLEHAVSLGGDAPEADIAFASRAFDKYRSSVPSSSVSVADPSPAPPPSATDVLSAPLLSLGRYLSQYPSDHTALHLNALILEQIGDLASACEMFEQAAAIIEELYEVDESPAVEGQYVIAQTNLGRARLAAQQYSGALEAFEASLSLLNLEDSPARGGLTKEQSVLLFTECKLGSSIAHVALGKLSAAKEALETAIDDVEPYRVGACGDHLAVALGRVHWAEGEEDRALSALLDSPDMPQGRQTPLFLRRAMYAYAIAANDASLLQTTDTFTWNAAVKYDSDISHLSMLAKLAKGDVDGALSTVSRTLHAFPWAPTFRSRSARLLTSLPPVASDATAVDNLEFVGRLMRTRVPQSEASLLRARRSRALGIVALHKAGKAEKEEEADRLDEEALRFLERSVYAVPWDTEGREALQKLRAKLEL</sequence>
<gene>
    <name evidence="6" type="ORF">Rt10032_c02g1188</name>
</gene>
<accession>A0A511KA02</accession>
<dbReference type="PANTHER" id="PTHR15704">
    <property type="entry name" value="SUPERKILLER 3 PROTEIN-RELATED"/>
    <property type="match status" value="1"/>
</dbReference>
<feature type="repeat" description="TPR" evidence="3">
    <location>
        <begin position="732"/>
        <end position="765"/>
    </location>
</feature>
<feature type="repeat" description="TPR" evidence="3">
    <location>
        <begin position="39"/>
        <end position="72"/>
    </location>
</feature>
<evidence type="ECO:0000256" key="5">
    <source>
        <dbReference type="SAM" id="MobiDB-lite"/>
    </source>
</evidence>
<evidence type="ECO:0000313" key="7">
    <source>
        <dbReference type="Proteomes" id="UP000321518"/>
    </source>
</evidence>
<proteinExistence type="predicted"/>
<dbReference type="Proteomes" id="UP000321518">
    <property type="component" value="Unassembled WGS sequence"/>
</dbReference>
<dbReference type="PANTHER" id="PTHR15704:SF7">
    <property type="entry name" value="SUPERKILLER COMPLEX PROTEIN 3"/>
    <property type="match status" value="1"/>
</dbReference>
<dbReference type="InterPro" id="IPR011990">
    <property type="entry name" value="TPR-like_helical_dom_sf"/>
</dbReference>
<dbReference type="SMART" id="SM00028">
    <property type="entry name" value="TPR"/>
    <property type="match status" value="9"/>
</dbReference>
<dbReference type="Pfam" id="PF13432">
    <property type="entry name" value="TPR_16"/>
    <property type="match status" value="1"/>
</dbReference>
<keyword evidence="1" id="KW-0677">Repeat</keyword>
<feature type="coiled-coil region" evidence="4">
    <location>
        <begin position="1481"/>
        <end position="1508"/>
    </location>
</feature>
<dbReference type="Pfam" id="PF13181">
    <property type="entry name" value="TPR_8"/>
    <property type="match status" value="1"/>
</dbReference>
<reference evidence="6 7" key="1">
    <citation type="submission" date="2019-07" db="EMBL/GenBank/DDBJ databases">
        <title>Rhodotorula toruloides NBRC10032 genome sequencing.</title>
        <authorList>
            <person name="Shida Y."/>
            <person name="Takaku H."/>
            <person name="Ogasawara W."/>
            <person name="Mori K."/>
        </authorList>
    </citation>
    <scope>NUCLEOTIDE SEQUENCE [LARGE SCALE GENOMIC DNA]</scope>
    <source>
        <strain evidence="6 7">NBRC10032</strain>
    </source>
</reference>
<dbReference type="Pfam" id="PF18833">
    <property type="entry name" value="TPR_22"/>
    <property type="match status" value="1"/>
</dbReference>
<organism evidence="6 7">
    <name type="scientific">Rhodotorula toruloides</name>
    <name type="common">Yeast</name>
    <name type="synonym">Rhodosporidium toruloides</name>
    <dbReference type="NCBI Taxonomy" id="5286"/>
    <lineage>
        <taxon>Eukaryota</taxon>
        <taxon>Fungi</taxon>
        <taxon>Dikarya</taxon>
        <taxon>Basidiomycota</taxon>
        <taxon>Pucciniomycotina</taxon>
        <taxon>Microbotryomycetes</taxon>
        <taxon>Sporidiobolales</taxon>
        <taxon>Sporidiobolaceae</taxon>
        <taxon>Rhodotorula</taxon>
    </lineage>
</organism>
<comment type="caution">
    <text evidence="6">The sequence shown here is derived from an EMBL/GenBank/DDBJ whole genome shotgun (WGS) entry which is preliminary data.</text>
</comment>
<evidence type="ECO:0000256" key="1">
    <source>
        <dbReference type="ARBA" id="ARBA00022737"/>
    </source>
</evidence>
<dbReference type="EMBL" id="BJWK01000002">
    <property type="protein sequence ID" value="GEM07171.1"/>
    <property type="molecule type" value="Genomic_DNA"/>
</dbReference>
<feature type="compositionally biased region" description="Pro residues" evidence="5">
    <location>
        <begin position="373"/>
        <end position="383"/>
    </location>
</feature>
<dbReference type="InterPro" id="IPR019734">
    <property type="entry name" value="TPR_rpt"/>
</dbReference>
<name>A0A511KA02_RHOTO</name>
<dbReference type="PROSITE" id="PS50293">
    <property type="entry name" value="TPR_REGION"/>
    <property type="match status" value="1"/>
</dbReference>
<dbReference type="InterPro" id="IPR040962">
    <property type="entry name" value="TPR_22"/>
</dbReference>